<feature type="compositionally biased region" description="Low complexity" evidence="1">
    <location>
        <begin position="17"/>
        <end position="27"/>
    </location>
</feature>
<feature type="region of interest" description="Disordered" evidence="1">
    <location>
        <begin position="310"/>
        <end position="391"/>
    </location>
</feature>
<reference evidence="2 3" key="1">
    <citation type="submission" date="2016-07" db="EMBL/GenBank/DDBJ databases">
        <title>Pervasive Adenine N6-methylation of Active Genes in Fungi.</title>
        <authorList>
            <consortium name="DOE Joint Genome Institute"/>
            <person name="Mondo S.J."/>
            <person name="Dannebaum R.O."/>
            <person name="Kuo R.C."/>
            <person name="Labutti K."/>
            <person name="Haridas S."/>
            <person name="Kuo A."/>
            <person name="Salamov A."/>
            <person name="Ahrendt S.R."/>
            <person name="Lipzen A."/>
            <person name="Sullivan W."/>
            <person name="Andreopoulos W.B."/>
            <person name="Clum A."/>
            <person name="Lindquist E."/>
            <person name="Daum C."/>
            <person name="Ramamoorthy G.K."/>
            <person name="Gryganskyi A."/>
            <person name="Culley D."/>
            <person name="Magnuson J.K."/>
            <person name="James T.Y."/>
            <person name="O'Malley M.A."/>
            <person name="Stajich J.E."/>
            <person name="Spatafora J.W."/>
            <person name="Visel A."/>
            <person name="Grigoriev I.V."/>
        </authorList>
    </citation>
    <scope>NUCLEOTIDE SEQUENCE [LARGE SCALE GENOMIC DNA]</scope>
    <source>
        <strain evidence="2 3">NRRL 1336</strain>
    </source>
</reference>
<feature type="compositionally biased region" description="Polar residues" evidence="1">
    <location>
        <begin position="451"/>
        <end position="463"/>
    </location>
</feature>
<accession>A0A1X2IM45</accession>
<dbReference type="AlphaFoldDB" id="A0A1X2IM45"/>
<gene>
    <name evidence="2" type="ORF">BCR42DRAFT_411671</name>
</gene>
<feature type="compositionally biased region" description="Polar residues" evidence="1">
    <location>
        <begin position="1"/>
        <end position="10"/>
    </location>
</feature>
<dbReference type="EMBL" id="MCGE01000008">
    <property type="protein sequence ID" value="ORZ18831.1"/>
    <property type="molecule type" value="Genomic_DNA"/>
</dbReference>
<feature type="compositionally biased region" description="Polar residues" evidence="1">
    <location>
        <begin position="342"/>
        <end position="362"/>
    </location>
</feature>
<proteinExistence type="predicted"/>
<evidence type="ECO:0000313" key="2">
    <source>
        <dbReference type="EMBL" id="ORZ18831.1"/>
    </source>
</evidence>
<sequence length="463" mass="52017">MGQVAPSTLHQENDIIEPLSTSSSPDLTLESLNLEDSQFSGSETQHNKLKNIPMEKDVEESRLGLRSLPGANSEILSTRPGTDYNRGAAYLPTLQRGMRPPKFDKLRSFFRRKSTDTIDSQYPAFSMSSTPKPALPLSLFKDSFLFDFNKSSSNHGSSLSKMQPSLNKFEIPIVPETDSANTIPTTPQRKILPLPTTLRKQIQRPPRVQINQPSSSLQQSMPVSTEFTFIPPPPTKQDQANNTKTDTMMIHTQRQDQPKTTLYIENSNEEDASKIIDNGCEVLTDDPNNNVTTPPSAALSTLNISNIPTLEKGHSIQSPVQRGKKKSGSSSPETSNDDKYNENNTYHHQQSQKQLSNSTRQRGNTDKGPRRVTFAKLPRESGDNGFSNLDDDNDGNRWVCPFCQYKIFQREWLATQRRQKKYTAAPKQTGKKKKRKNKKRKRKETSKRPPVTTTIAEATTSAH</sequence>
<organism evidence="2 3">
    <name type="scientific">Absidia repens</name>
    <dbReference type="NCBI Taxonomy" id="90262"/>
    <lineage>
        <taxon>Eukaryota</taxon>
        <taxon>Fungi</taxon>
        <taxon>Fungi incertae sedis</taxon>
        <taxon>Mucoromycota</taxon>
        <taxon>Mucoromycotina</taxon>
        <taxon>Mucoromycetes</taxon>
        <taxon>Mucorales</taxon>
        <taxon>Cunninghamellaceae</taxon>
        <taxon>Absidia</taxon>
    </lineage>
</organism>
<name>A0A1X2IM45_9FUNG</name>
<feature type="region of interest" description="Disordered" evidence="1">
    <location>
        <begin position="1"/>
        <end position="27"/>
    </location>
</feature>
<feature type="compositionally biased region" description="Basic residues" evidence="1">
    <location>
        <begin position="429"/>
        <end position="445"/>
    </location>
</feature>
<evidence type="ECO:0000313" key="3">
    <source>
        <dbReference type="Proteomes" id="UP000193560"/>
    </source>
</evidence>
<dbReference type="Proteomes" id="UP000193560">
    <property type="component" value="Unassembled WGS sequence"/>
</dbReference>
<feature type="region of interest" description="Disordered" evidence="1">
    <location>
        <begin position="418"/>
        <end position="463"/>
    </location>
</feature>
<comment type="caution">
    <text evidence="2">The sequence shown here is derived from an EMBL/GenBank/DDBJ whole genome shotgun (WGS) entry which is preliminary data.</text>
</comment>
<evidence type="ECO:0000256" key="1">
    <source>
        <dbReference type="SAM" id="MobiDB-lite"/>
    </source>
</evidence>
<protein>
    <submittedName>
        <fullName evidence="2">Uncharacterized protein</fullName>
    </submittedName>
</protein>
<keyword evidence="3" id="KW-1185">Reference proteome</keyword>